<feature type="compositionally biased region" description="Basic and acidic residues" evidence="1">
    <location>
        <begin position="121"/>
        <end position="139"/>
    </location>
</feature>
<dbReference type="HOGENOM" id="CLU_1311933_0_0_1"/>
<evidence type="ECO:0000313" key="3">
    <source>
        <dbReference type="Proteomes" id="UP000026961"/>
    </source>
</evidence>
<organism evidence="2">
    <name type="scientific">Oryza glumipatula</name>
    <dbReference type="NCBI Taxonomy" id="40148"/>
    <lineage>
        <taxon>Eukaryota</taxon>
        <taxon>Viridiplantae</taxon>
        <taxon>Streptophyta</taxon>
        <taxon>Embryophyta</taxon>
        <taxon>Tracheophyta</taxon>
        <taxon>Spermatophyta</taxon>
        <taxon>Magnoliopsida</taxon>
        <taxon>Liliopsida</taxon>
        <taxon>Poales</taxon>
        <taxon>Poaceae</taxon>
        <taxon>BOP clade</taxon>
        <taxon>Oryzoideae</taxon>
        <taxon>Oryzeae</taxon>
        <taxon>Oryzinae</taxon>
        <taxon>Oryza</taxon>
    </lineage>
</organism>
<dbReference type="Gramene" id="OGLUM06G01850.1">
    <property type="protein sequence ID" value="OGLUM06G01850.1"/>
    <property type="gene ID" value="OGLUM06G01850"/>
</dbReference>
<feature type="compositionally biased region" description="Pro residues" evidence="1">
    <location>
        <begin position="1"/>
        <end position="10"/>
    </location>
</feature>
<feature type="compositionally biased region" description="Low complexity" evidence="1">
    <location>
        <begin position="20"/>
        <end position="31"/>
    </location>
</feature>
<dbReference type="Proteomes" id="UP000026961">
    <property type="component" value="Chromosome 6"/>
</dbReference>
<feature type="compositionally biased region" description="Basic and acidic residues" evidence="1">
    <location>
        <begin position="39"/>
        <end position="48"/>
    </location>
</feature>
<sequence>MAAQPNPPNRLPQRLETSLRFSSPPKRSNPSPRRRRRHVGDAAHEPRGHQVRGVLRPGAADGGELPGAVRERLLRRHHLPPQHQGVHDPGRRPDGHGEGGHLDLGEEVRRRVQGVAQAQRPRGDVDGEQRAQHQREPVLHHLRQAASPQRPLHRVRQGHPWIRGARPHGEGADGARRPPPRRDQAQPRHHPRQPSRQLILSTPSSLKSLEF</sequence>
<evidence type="ECO:0000256" key="1">
    <source>
        <dbReference type="SAM" id="MobiDB-lite"/>
    </source>
</evidence>
<dbReference type="EnsemblPlants" id="OGLUM06G01850.1">
    <property type="protein sequence ID" value="OGLUM06G01850.1"/>
    <property type="gene ID" value="OGLUM06G01850"/>
</dbReference>
<protein>
    <submittedName>
        <fullName evidence="2">Uncharacterized protein</fullName>
    </submittedName>
</protein>
<dbReference type="AlphaFoldDB" id="A0A0E0A4H9"/>
<proteinExistence type="predicted"/>
<feature type="region of interest" description="Disordered" evidence="1">
    <location>
        <begin position="1"/>
        <end position="211"/>
    </location>
</feature>
<feature type="compositionally biased region" description="Polar residues" evidence="1">
    <location>
        <begin position="195"/>
        <end position="211"/>
    </location>
</feature>
<name>A0A0E0A4H9_9ORYZ</name>
<keyword evidence="3" id="KW-1185">Reference proteome</keyword>
<feature type="compositionally biased region" description="Basic and acidic residues" evidence="1">
    <location>
        <begin position="85"/>
        <end position="110"/>
    </location>
</feature>
<reference evidence="2" key="1">
    <citation type="submission" date="2015-04" db="UniProtKB">
        <authorList>
            <consortium name="EnsemblPlants"/>
        </authorList>
    </citation>
    <scope>IDENTIFICATION</scope>
</reference>
<accession>A0A0E0A4H9</accession>
<feature type="compositionally biased region" description="Basic and acidic residues" evidence="1">
    <location>
        <begin position="167"/>
        <end position="186"/>
    </location>
</feature>
<evidence type="ECO:0000313" key="2">
    <source>
        <dbReference type="EnsemblPlants" id="OGLUM06G01850.1"/>
    </source>
</evidence>
<reference evidence="2" key="2">
    <citation type="submission" date="2018-05" db="EMBL/GenBank/DDBJ databases">
        <title>OgluRS3 (Oryza glumaepatula Reference Sequence Version 3).</title>
        <authorList>
            <person name="Zhang J."/>
            <person name="Kudrna D."/>
            <person name="Lee S."/>
            <person name="Talag J."/>
            <person name="Welchert J."/>
            <person name="Wing R.A."/>
        </authorList>
    </citation>
    <scope>NUCLEOTIDE SEQUENCE [LARGE SCALE GENOMIC DNA]</scope>
</reference>